<protein>
    <submittedName>
        <fullName evidence="2">Uncharacterized protein</fullName>
    </submittedName>
</protein>
<proteinExistence type="predicted"/>
<feature type="transmembrane region" description="Helical" evidence="1">
    <location>
        <begin position="63"/>
        <end position="89"/>
    </location>
</feature>
<sequence length="99" mass="10409">MHPELPEADRAPSAKPYLWVLGLTIVLPMVLVAVGWLVLPHHNPPGQCDGIGFGCVPNPADGLLIVSMIVVLPACVLVAGAACATIAITRAVRGRRARR</sequence>
<evidence type="ECO:0000313" key="2">
    <source>
        <dbReference type="EMBL" id="GIG19873.1"/>
    </source>
</evidence>
<name>A0A919P119_9CELL</name>
<evidence type="ECO:0000313" key="3">
    <source>
        <dbReference type="Proteomes" id="UP000632740"/>
    </source>
</evidence>
<evidence type="ECO:0000256" key="1">
    <source>
        <dbReference type="SAM" id="Phobius"/>
    </source>
</evidence>
<dbReference type="Proteomes" id="UP000632740">
    <property type="component" value="Unassembled WGS sequence"/>
</dbReference>
<gene>
    <name evidence="2" type="ORF">Cch01nite_05970</name>
</gene>
<reference evidence="2" key="1">
    <citation type="submission" date="2021-01" db="EMBL/GenBank/DDBJ databases">
        <title>Whole genome shotgun sequence of Cellulomonas chitinilytica NBRC 110799.</title>
        <authorList>
            <person name="Komaki H."/>
            <person name="Tamura T."/>
        </authorList>
    </citation>
    <scope>NUCLEOTIDE SEQUENCE</scope>
    <source>
        <strain evidence="2">NBRC 110799</strain>
    </source>
</reference>
<dbReference type="EMBL" id="BONK01000002">
    <property type="protein sequence ID" value="GIG19873.1"/>
    <property type="molecule type" value="Genomic_DNA"/>
</dbReference>
<feature type="transmembrane region" description="Helical" evidence="1">
    <location>
        <begin position="17"/>
        <end position="39"/>
    </location>
</feature>
<keyword evidence="3" id="KW-1185">Reference proteome</keyword>
<keyword evidence="1" id="KW-0472">Membrane</keyword>
<organism evidence="2 3">
    <name type="scientific">Cellulomonas chitinilytica</name>
    <dbReference type="NCBI Taxonomy" id="398759"/>
    <lineage>
        <taxon>Bacteria</taxon>
        <taxon>Bacillati</taxon>
        <taxon>Actinomycetota</taxon>
        <taxon>Actinomycetes</taxon>
        <taxon>Micrococcales</taxon>
        <taxon>Cellulomonadaceae</taxon>
        <taxon>Cellulomonas</taxon>
    </lineage>
</organism>
<dbReference type="RefSeq" id="WP_203748412.1">
    <property type="nucleotide sequence ID" value="NZ_BONK01000002.1"/>
</dbReference>
<keyword evidence="1" id="KW-1133">Transmembrane helix</keyword>
<dbReference type="AlphaFoldDB" id="A0A919P119"/>
<keyword evidence="1" id="KW-0812">Transmembrane</keyword>
<accession>A0A919P119</accession>
<comment type="caution">
    <text evidence="2">The sequence shown here is derived from an EMBL/GenBank/DDBJ whole genome shotgun (WGS) entry which is preliminary data.</text>
</comment>